<evidence type="ECO:0000256" key="7">
    <source>
        <dbReference type="ARBA" id="ARBA00022777"/>
    </source>
</evidence>
<feature type="domain" description="DAGKc" evidence="13">
    <location>
        <begin position="1"/>
        <end position="129"/>
    </location>
</feature>
<evidence type="ECO:0000256" key="3">
    <source>
        <dbReference type="ARBA" id="ARBA00022516"/>
    </source>
</evidence>
<proteinExistence type="inferred from homology"/>
<keyword evidence="5" id="KW-0479">Metal-binding</keyword>
<dbReference type="RefSeq" id="WP_212939504.1">
    <property type="nucleotide sequence ID" value="NZ_BORR01000006.1"/>
</dbReference>
<dbReference type="GO" id="GO:0016301">
    <property type="term" value="F:kinase activity"/>
    <property type="evidence" value="ECO:0007669"/>
    <property type="project" value="UniProtKB-KW"/>
</dbReference>
<keyword evidence="3" id="KW-0444">Lipid biosynthesis</keyword>
<dbReference type="InterPro" id="IPR005218">
    <property type="entry name" value="Diacylglycerol/lipid_kinase"/>
</dbReference>
<dbReference type="PANTHER" id="PTHR12358:SF106">
    <property type="entry name" value="LIPID KINASE YEGS"/>
    <property type="match status" value="1"/>
</dbReference>
<evidence type="ECO:0000256" key="4">
    <source>
        <dbReference type="ARBA" id="ARBA00022679"/>
    </source>
</evidence>
<evidence type="ECO:0000313" key="15">
    <source>
        <dbReference type="Proteomes" id="UP000681162"/>
    </source>
</evidence>
<dbReference type="Gene3D" id="2.60.200.40">
    <property type="match status" value="1"/>
</dbReference>
<dbReference type="GO" id="GO:0046872">
    <property type="term" value="F:metal ion binding"/>
    <property type="evidence" value="ECO:0007669"/>
    <property type="project" value="UniProtKB-KW"/>
</dbReference>
<evidence type="ECO:0000256" key="2">
    <source>
        <dbReference type="ARBA" id="ARBA00005983"/>
    </source>
</evidence>
<name>A0A919XV51_9BACL</name>
<dbReference type="Pfam" id="PF19279">
    <property type="entry name" value="YegS_C"/>
    <property type="match status" value="1"/>
</dbReference>
<dbReference type="PANTHER" id="PTHR12358">
    <property type="entry name" value="SPHINGOSINE KINASE"/>
    <property type="match status" value="1"/>
</dbReference>
<sequence length="310" mass="32945">MYLFVINAKSGNGGARRVWAKIRTVLHKRSIPYEYTFTQSAEEAQAYLKGRLTERADWLAVGVVGGDGTIHGLLPAMQNSGVPLAVFPAGSGNDTARGFSIPRNTETALDVMLKGRARSADLISISGRNTLTALAVGFDAEVANNVNKSNYKKICNRLGMGRLAYIIGILHTLISFRPAALTVSCDGEEHSFSSAWLAAVNNVSTYGGGLAICPEARADDGLLDICIVHNCSRLTLLLLFPTVLFGKHTQLSFVTMLRGREITVHSSLPRLALGDGEPVAATPLTASVLPGAMKVMTPSSGCRSLLGAES</sequence>
<keyword evidence="9" id="KW-0460">Magnesium</keyword>
<evidence type="ECO:0000256" key="10">
    <source>
        <dbReference type="ARBA" id="ARBA00023098"/>
    </source>
</evidence>
<comment type="similarity">
    <text evidence="2">Belongs to the diacylglycerol/lipid kinase family.</text>
</comment>
<dbReference type="AlphaFoldDB" id="A0A919XV51"/>
<dbReference type="InterPro" id="IPR001206">
    <property type="entry name" value="Diacylglycerol_kinase_cat_dom"/>
</dbReference>
<keyword evidence="12" id="KW-1208">Phospholipid metabolism</keyword>
<evidence type="ECO:0000256" key="8">
    <source>
        <dbReference type="ARBA" id="ARBA00022840"/>
    </source>
</evidence>
<dbReference type="Pfam" id="PF00781">
    <property type="entry name" value="DAGK_cat"/>
    <property type="match status" value="1"/>
</dbReference>
<keyword evidence="6" id="KW-0547">Nucleotide-binding</keyword>
<keyword evidence="8" id="KW-0067">ATP-binding</keyword>
<keyword evidence="10" id="KW-0443">Lipid metabolism</keyword>
<dbReference type="GO" id="GO:0005886">
    <property type="term" value="C:plasma membrane"/>
    <property type="evidence" value="ECO:0007669"/>
    <property type="project" value="TreeGrafter"/>
</dbReference>
<evidence type="ECO:0000313" key="14">
    <source>
        <dbReference type="EMBL" id="GIO37222.1"/>
    </source>
</evidence>
<dbReference type="NCBIfam" id="TIGR00147">
    <property type="entry name" value="YegS/Rv2252/BmrU family lipid kinase"/>
    <property type="match status" value="1"/>
</dbReference>
<dbReference type="InterPro" id="IPR045540">
    <property type="entry name" value="YegS/DAGK_C"/>
</dbReference>
<evidence type="ECO:0000256" key="1">
    <source>
        <dbReference type="ARBA" id="ARBA00001946"/>
    </source>
</evidence>
<reference evidence="14 15" key="1">
    <citation type="submission" date="2021-03" db="EMBL/GenBank/DDBJ databases">
        <title>Antimicrobial resistance genes in bacteria isolated from Japanese honey, and their potential for conferring macrolide and lincosamide resistance in the American foulbrood pathogen Paenibacillus larvae.</title>
        <authorList>
            <person name="Okamoto M."/>
            <person name="Kumagai M."/>
            <person name="Kanamori H."/>
            <person name="Takamatsu D."/>
        </authorList>
    </citation>
    <scope>NUCLEOTIDE SEQUENCE [LARGE SCALE GENOMIC DNA]</scope>
    <source>
        <strain evidence="14 15">J41TS12</strain>
    </source>
</reference>
<dbReference type="PROSITE" id="PS50146">
    <property type="entry name" value="DAGK"/>
    <property type="match status" value="1"/>
</dbReference>
<dbReference type="SMART" id="SM00046">
    <property type="entry name" value="DAGKc"/>
    <property type="match status" value="1"/>
</dbReference>
<dbReference type="GO" id="GO:0008654">
    <property type="term" value="P:phospholipid biosynthetic process"/>
    <property type="evidence" value="ECO:0007669"/>
    <property type="project" value="UniProtKB-KW"/>
</dbReference>
<gene>
    <name evidence="14" type="ORF">J41TS12_20830</name>
</gene>
<keyword evidence="11" id="KW-0594">Phospholipid biosynthesis</keyword>
<dbReference type="SUPFAM" id="SSF111331">
    <property type="entry name" value="NAD kinase/diacylglycerol kinase-like"/>
    <property type="match status" value="1"/>
</dbReference>
<protein>
    <submittedName>
        <fullName evidence="14">Diacylglycerol kinase</fullName>
    </submittedName>
</protein>
<evidence type="ECO:0000256" key="9">
    <source>
        <dbReference type="ARBA" id="ARBA00022842"/>
    </source>
</evidence>
<dbReference type="Gene3D" id="3.40.50.10330">
    <property type="entry name" value="Probable inorganic polyphosphate/atp-NAD kinase, domain 1"/>
    <property type="match status" value="1"/>
</dbReference>
<comment type="caution">
    <text evidence="14">The sequence shown here is derived from an EMBL/GenBank/DDBJ whole genome shotgun (WGS) entry which is preliminary data.</text>
</comment>
<organism evidence="14 15">
    <name type="scientific">Paenibacillus antibioticophila</name>
    <dbReference type="NCBI Taxonomy" id="1274374"/>
    <lineage>
        <taxon>Bacteria</taxon>
        <taxon>Bacillati</taxon>
        <taxon>Bacillota</taxon>
        <taxon>Bacilli</taxon>
        <taxon>Bacillales</taxon>
        <taxon>Paenibacillaceae</taxon>
        <taxon>Paenibacillus</taxon>
    </lineage>
</organism>
<keyword evidence="15" id="KW-1185">Reference proteome</keyword>
<evidence type="ECO:0000256" key="11">
    <source>
        <dbReference type="ARBA" id="ARBA00023209"/>
    </source>
</evidence>
<evidence type="ECO:0000256" key="12">
    <source>
        <dbReference type="ARBA" id="ARBA00023264"/>
    </source>
</evidence>
<dbReference type="Proteomes" id="UP000681162">
    <property type="component" value="Unassembled WGS sequence"/>
</dbReference>
<dbReference type="InterPro" id="IPR050187">
    <property type="entry name" value="Lipid_Phosphate_FormReg"/>
</dbReference>
<keyword evidence="7 14" id="KW-0418">Kinase</keyword>
<evidence type="ECO:0000256" key="5">
    <source>
        <dbReference type="ARBA" id="ARBA00022723"/>
    </source>
</evidence>
<keyword evidence="4" id="KW-0808">Transferase</keyword>
<comment type="cofactor">
    <cofactor evidence="1">
        <name>Mg(2+)</name>
        <dbReference type="ChEBI" id="CHEBI:18420"/>
    </cofactor>
</comment>
<dbReference type="InterPro" id="IPR016064">
    <property type="entry name" value="NAD/diacylglycerol_kinase_sf"/>
</dbReference>
<accession>A0A919XV51</accession>
<dbReference type="GO" id="GO:0005524">
    <property type="term" value="F:ATP binding"/>
    <property type="evidence" value="ECO:0007669"/>
    <property type="project" value="UniProtKB-KW"/>
</dbReference>
<dbReference type="InterPro" id="IPR017438">
    <property type="entry name" value="ATP-NAD_kinase_N"/>
</dbReference>
<evidence type="ECO:0000259" key="13">
    <source>
        <dbReference type="PROSITE" id="PS50146"/>
    </source>
</evidence>
<dbReference type="EMBL" id="BORR01000006">
    <property type="protein sequence ID" value="GIO37222.1"/>
    <property type="molecule type" value="Genomic_DNA"/>
</dbReference>
<evidence type="ECO:0000256" key="6">
    <source>
        <dbReference type="ARBA" id="ARBA00022741"/>
    </source>
</evidence>